<accession>C1E8I6</accession>
<dbReference type="KEGG" id="mis:MICPUN_59387"/>
<protein>
    <submittedName>
        <fullName evidence="1">Uncharacterized protein</fullName>
    </submittedName>
</protein>
<dbReference type="InParanoid" id="C1E8I6"/>
<gene>
    <name evidence="1" type="ORF">MICPUN_59387</name>
</gene>
<name>C1E8I6_MICCC</name>
<sequence length="298" mass="31709">MALNRGKVKNFVLGTRKIYKGWAHGYLGAVRSVRREMVRTVAAGVKSTLGPSAVYACSMQVATSAMGLPSLVSVGAANVATPVIVSKLGGRLRRLSAHQVAARAVPIAAHYLIEWDLYDKIKRRMDGSEGAIASLHPWVPTAHGRVTNAVHGAVSGGVCAFGATALTAVALSPYYGRRLISRAVRCADVPTAARLGTAALRVTRIRLADSLQQGVVWFATYEAMRAATAKLEGSAGEEEGSVGVPARMSRTARGVLSPARLHTAYGVHLRTSRERRALSMARRQPARPHQRRALAAAC</sequence>
<proteinExistence type="predicted"/>
<dbReference type="EMBL" id="CP001327">
    <property type="protein sequence ID" value="ACO64519.1"/>
    <property type="molecule type" value="Genomic_DNA"/>
</dbReference>
<dbReference type="Proteomes" id="UP000002009">
    <property type="component" value="Chromosome 6"/>
</dbReference>
<dbReference type="GeneID" id="8244189"/>
<dbReference type="RefSeq" id="XP_002503261.1">
    <property type="nucleotide sequence ID" value="XM_002503215.1"/>
</dbReference>
<keyword evidence="2" id="KW-1185">Reference proteome</keyword>
<organism evidence="1 2">
    <name type="scientific">Micromonas commoda (strain RCC299 / NOUM17 / CCMP2709)</name>
    <name type="common">Picoplanktonic green alga</name>
    <dbReference type="NCBI Taxonomy" id="296587"/>
    <lineage>
        <taxon>Eukaryota</taxon>
        <taxon>Viridiplantae</taxon>
        <taxon>Chlorophyta</taxon>
        <taxon>Mamiellophyceae</taxon>
        <taxon>Mamiellales</taxon>
        <taxon>Mamiellaceae</taxon>
        <taxon>Micromonas</taxon>
    </lineage>
</organism>
<reference evidence="1 2" key="1">
    <citation type="journal article" date="2009" name="Science">
        <title>Green evolution and dynamic adaptations revealed by genomes of the marine picoeukaryotes Micromonas.</title>
        <authorList>
            <person name="Worden A.Z."/>
            <person name="Lee J.H."/>
            <person name="Mock T."/>
            <person name="Rouze P."/>
            <person name="Simmons M.P."/>
            <person name="Aerts A.L."/>
            <person name="Allen A.E."/>
            <person name="Cuvelier M.L."/>
            <person name="Derelle E."/>
            <person name="Everett M.V."/>
            <person name="Foulon E."/>
            <person name="Grimwood J."/>
            <person name="Gundlach H."/>
            <person name="Henrissat B."/>
            <person name="Napoli C."/>
            <person name="McDonald S.M."/>
            <person name="Parker M.S."/>
            <person name="Rombauts S."/>
            <person name="Salamov A."/>
            <person name="Von Dassow P."/>
            <person name="Badger J.H."/>
            <person name="Coutinho P.M."/>
            <person name="Demir E."/>
            <person name="Dubchak I."/>
            <person name="Gentemann C."/>
            <person name="Eikrem W."/>
            <person name="Gready J.E."/>
            <person name="John U."/>
            <person name="Lanier W."/>
            <person name="Lindquist E.A."/>
            <person name="Lucas S."/>
            <person name="Mayer K.F."/>
            <person name="Moreau H."/>
            <person name="Not F."/>
            <person name="Otillar R."/>
            <person name="Panaud O."/>
            <person name="Pangilinan J."/>
            <person name="Paulsen I."/>
            <person name="Piegu B."/>
            <person name="Poliakov A."/>
            <person name="Robbens S."/>
            <person name="Schmutz J."/>
            <person name="Toulza E."/>
            <person name="Wyss T."/>
            <person name="Zelensky A."/>
            <person name="Zhou K."/>
            <person name="Armbrust E.V."/>
            <person name="Bhattacharya D."/>
            <person name="Goodenough U.W."/>
            <person name="Van de Peer Y."/>
            <person name="Grigoriev I.V."/>
        </authorList>
    </citation>
    <scope>NUCLEOTIDE SEQUENCE [LARGE SCALE GENOMIC DNA]</scope>
    <source>
        <strain evidence="2">RCC299 / NOUM17</strain>
    </source>
</reference>
<evidence type="ECO:0000313" key="2">
    <source>
        <dbReference type="Proteomes" id="UP000002009"/>
    </source>
</evidence>
<dbReference type="AlphaFoldDB" id="C1E8I6"/>
<evidence type="ECO:0000313" key="1">
    <source>
        <dbReference type="EMBL" id="ACO64519.1"/>
    </source>
</evidence>